<feature type="transmembrane region" description="Helical" evidence="13">
    <location>
        <begin position="723"/>
        <end position="741"/>
    </location>
</feature>
<keyword evidence="11 13" id="KW-0472">Membrane</keyword>
<dbReference type="InterPro" id="IPR006068">
    <property type="entry name" value="ATPase_P-typ_cation-transptr_C"/>
</dbReference>
<evidence type="ECO:0000256" key="8">
    <source>
        <dbReference type="ARBA" id="ARBA00022842"/>
    </source>
</evidence>
<evidence type="ECO:0000256" key="1">
    <source>
        <dbReference type="ARBA" id="ARBA00004651"/>
    </source>
</evidence>
<keyword evidence="9" id="KW-1278">Translocase</keyword>
<dbReference type="GO" id="GO:0005886">
    <property type="term" value="C:plasma membrane"/>
    <property type="evidence" value="ECO:0007669"/>
    <property type="project" value="UniProtKB-SubCell"/>
</dbReference>
<comment type="subcellular location">
    <subcellularLocation>
        <location evidence="1">Cell membrane</location>
        <topology evidence="1">Multi-pass membrane protein</topology>
    </subcellularLocation>
</comment>
<dbReference type="Gene3D" id="3.40.50.1000">
    <property type="entry name" value="HAD superfamily/HAD-like"/>
    <property type="match status" value="1"/>
</dbReference>
<dbReference type="Pfam" id="PF00689">
    <property type="entry name" value="Cation_ATPase_C"/>
    <property type="match status" value="1"/>
</dbReference>
<dbReference type="SUPFAM" id="SSF81665">
    <property type="entry name" value="Calcium ATPase, transmembrane domain M"/>
    <property type="match status" value="1"/>
</dbReference>
<evidence type="ECO:0000256" key="11">
    <source>
        <dbReference type="ARBA" id="ARBA00023136"/>
    </source>
</evidence>
<evidence type="ECO:0000256" key="4">
    <source>
        <dbReference type="ARBA" id="ARBA00022553"/>
    </source>
</evidence>
<dbReference type="SUPFAM" id="SSF81660">
    <property type="entry name" value="Metal cation-transporting ATPase, ATP-binding domain N"/>
    <property type="match status" value="1"/>
</dbReference>
<dbReference type="FunFam" id="2.70.150.10:FF:000160">
    <property type="entry name" value="Sarcoplasmic/endoplasmic reticulum calcium ATPase 1"/>
    <property type="match status" value="1"/>
</dbReference>
<dbReference type="InterPro" id="IPR008250">
    <property type="entry name" value="ATPase_P-typ_transduc_dom_A_sf"/>
</dbReference>
<dbReference type="Gene3D" id="1.20.1110.10">
    <property type="entry name" value="Calcium-transporting ATPase, transmembrane domain"/>
    <property type="match status" value="1"/>
</dbReference>
<dbReference type="PANTHER" id="PTHR43294:SF21">
    <property type="entry name" value="CATION TRANSPORTING ATPASE"/>
    <property type="match status" value="1"/>
</dbReference>
<comment type="similarity">
    <text evidence="2">Belongs to the cation transport ATPase (P-type) (TC 3.A.3) family. Type IIA subfamily.</text>
</comment>
<keyword evidence="4" id="KW-0597">Phosphoprotein</keyword>
<dbReference type="InterPro" id="IPR044492">
    <property type="entry name" value="P_typ_ATPase_HD_dom"/>
</dbReference>
<keyword evidence="8" id="KW-0460">Magnesium</keyword>
<sequence>MTSSDTREVDGTSTTADPREPLISLFRDLRTSALGLSGRDAQRRLLVYGTNELPKRSGRQWPGQLLKQVTHPLALVLVIAAVLAWFTGTPVLATAIVAVIVLNAGFAFVQELQAERAVEALAAYLPTHAHVMRDRQRVEVEARTLVPGDVLVISEGDRVCADARMIDGDLEVDLSTLTGESLPAARSADQVETAGSRLQARNLVFSGTACTEGEARAVVTATGAHTELGRIAALTQRSTRADSPLERQVKRVAWLIALVAAGAGVVFVPAGVAAGLGWTAAATFAIGLIVANVPEGLLPTITLALAVGVRDLARRGAVVKRLSAVETLGSTTVICTDKTGTLTENKMRVTKVWLPGGEIDLENGSDAAGSAELRVLTYTAAVCTSAELASQPLGPTTGDPTELALLEVARSLGVPLNPHDRDAGRRAVFHFDPHLRRMSTVDIEGDRTVAVHTKGAPETVLPCCSGIAGIDGGQRELTDADRSRLSGLIDEYAAQGLRMLAIARRRLDDDTVIGPAREAIENGLCLLGVVALFDPPRAQVADAIIQAHRAGIRIHVVTGDNGLTAAQIARRVGIGSVGAQIITGEQLDALSEPELDHLLSGDEEIIFARSSPEAKLRIADALRAQGQVVAMTGDGVNDAPALHRADIGVAMGRSGTDVAREAATMVLTDDDFGTIVVAVEAGRRVYDNIRKFILYIFTHAVPEVVPFLAFALSGGAIPLPLTVLQILAIDLGTDILPALALSREPAEPGLMDRPPRPRKEGIIRGALLLRAWAFLGVISAVLVMGGFLLVLYQAGWHPGDPTGVGAPLHHSYQQATTVAWLGIVACQIGTAFAARTEHASLRAIGVFSNPALLVGIAGAIVFALLLVYTPFLHPLLGTAALPADQLMLVTPFPCIVWGADELRRLWLRHRAHRRPTAP</sequence>
<evidence type="ECO:0000256" key="12">
    <source>
        <dbReference type="ARBA" id="ARBA00049360"/>
    </source>
</evidence>
<feature type="transmembrane region" description="Helical" evidence="13">
    <location>
        <begin position="812"/>
        <end position="834"/>
    </location>
</feature>
<evidence type="ECO:0000313" key="15">
    <source>
        <dbReference type="EMBL" id="SPM34373.1"/>
    </source>
</evidence>
<dbReference type="Pfam" id="PF00122">
    <property type="entry name" value="E1-E2_ATPase"/>
    <property type="match status" value="1"/>
</dbReference>
<accession>A0A2U3NSF3</accession>
<dbReference type="InterPro" id="IPR018303">
    <property type="entry name" value="ATPase_P-typ_P_site"/>
</dbReference>
<dbReference type="SFLD" id="SFLDF00027">
    <property type="entry name" value="p-type_atpase"/>
    <property type="match status" value="1"/>
</dbReference>
<feature type="transmembrane region" description="Helical" evidence="13">
    <location>
        <begin position="92"/>
        <end position="109"/>
    </location>
</feature>
<dbReference type="Gene3D" id="3.40.1110.10">
    <property type="entry name" value="Calcium-transporting ATPase, cytoplasmic domain N"/>
    <property type="match status" value="1"/>
</dbReference>
<keyword evidence="10 13" id="KW-1133">Transmembrane helix</keyword>
<evidence type="ECO:0000256" key="13">
    <source>
        <dbReference type="SAM" id="Phobius"/>
    </source>
</evidence>
<protein>
    <submittedName>
        <fullName evidence="15">Magnesium-transporting ATPase (P-type)</fullName>
    </submittedName>
</protein>
<feature type="transmembrane region" description="Helical" evidence="13">
    <location>
        <begin position="692"/>
        <end position="717"/>
    </location>
</feature>
<evidence type="ECO:0000256" key="9">
    <source>
        <dbReference type="ARBA" id="ARBA00022967"/>
    </source>
</evidence>
<keyword evidence="5 13" id="KW-0812">Transmembrane</keyword>
<dbReference type="SUPFAM" id="SSF56784">
    <property type="entry name" value="HAD-like"/>
    <property type="match status" value="1"/>
</dbReference>
<dbReference type="InterPro" id="IPR050510">
    <property type="entry name" value="Cation_transp_ATPase_P-type"/>
</dbReference>
<dbReference type="SFLD" id="SFLDS00003">
    <property type="entry name" value="Haloacid_Dehalogenase"/>
    <property type="match status" value="1"/>
</dbReference>
<dbReference type="PRINTS" id="PR00120">
    <property type="entry name" value="HATPASE"/>
</dbReference>
<feature type="transmembrane region" description="Helical" evidence="13">
    <location>
        <begin position="65"/>
        <end position="86"/>
    </location>
</feature>
<dbReference type="InterPro" id="IPR004014">
    <property type="entry name" value="ATPase_P-typ_cation-transptr_N"/>
</dbReference>
<keyword evidence="3" id="KW-1003">Cell membrane</keyword>
<evidence type="ECO:0000256" key="7">
    <source>
        <dbReference type="ARBA" id="ARBA00022840"/>
    </source>
</evidence>
<dbReference type="EMBL" id="FUFA01000004">
    <property type="protein sequence ID" value="SPM34373.1"/>
    <property type="molecule type" value="Genomic_DNA"/>
</dbReference>
<dbReference type="PANTHER" id="PTHR43294">
    <property type="entry name" value="SODIUM/POTASSIUM-TRANSPORTING ATPASE SUBUNIT ALPHA"/>
    <property type="match status" value="1"/>
</dbReference>
<feature type="transmembrane region" description="Helical" evidence="13">
    <location>
        <begin position="762"/>
        <end position="792"/>
    </location>
</feature>
<dbReference type="Pfam" id="PF13246">
    <property type="entry name" value="Cation_ATPase"/>
    <property type="match status" value="1"/>
</dbReference>
<dbReference type="SUPFAM" id="SSF81653">
    <property type="entry name" value="Calcium ATPase, transduction domain A"/>
    <property type="match status" value="1"/>
</dbReference>
<evidence type="ECO:0000313" key="16">
    <source>
        <dbReference type="Proteomes" id="UP000240988"/>
    </source>
</evidence>
<dbReference type="SFLD" id="SFLDG00002">
    <property type="entry name" value="C1.7:_P-type_atpase_like"/>
    <property type="match status" value="1"/>
</dbReference>
<evidence type="ECO:0000256" key="2">
    <source>
        <dbReference type="ARBA" id="ARBA00005675"/>
    </source>
</evidence>
<comment type="catalytic activity">
    <reaction evidence="12">
        <text>ATP + H2O = ADP + phosphate + H(+)</text>
        <dbReference type="Rhea" id="RHEA:13065"/>
        <dbReference type="ChEBI" id="CHEBI:15377"/>
        <dbReference type="ChEBI" id="CHEBI:15378"/>
        <dbReference type="ChEBI" id="CHEBI:30616"/>
        <dbReference type="ChEBI" id="CHEBI:43474"/>
        <dbReference type="ChEBI" id="CHEBI:456216"/>
    </reaction>
</comment>
<keyword evidence="7" id="KW-0067">ATP-binding</keyword>
<evidence type="ECO:0000256" key="5">
    <source>
        <dbReference type="ARBA" id="ARBA00022692"/>
    </source>
</evidence>
<name>A0A2U3NSF3_9MYCO</name>
<dbReference type="Proteomes" id="UP000240988">
    <property type="component" value="Unassembled WGS sequence"/>
</dbReference>
<dbReference type="OrthoDB" id="9814270at2"/>
<organism evidence="15 16">
    <name type="scientific">Mycobacterium rhizamassiliense</name>
    <dbReference type="NCBI Taxonomy" id="1841860"/>
    <lineage>
        <taxon>Bacteria</taxon>
        <taxon>Bacillati</taxon>
        <taxon>Actinomycetota</taxon>
        <taxon>Actinomycetes</taxon>
        <taxon>Mycobacteriales</taxon>
        <taxon>Mycobacteriaceae</taxon>
        <taxon>Mycobacterium</taxon>
    </lineage>
</organism>
<dbReference type="NCBIfam" id="TIGR01494">
    <property type="entry name" value="ATPase_P-type"/>
    <property type="match status" value="2"/>
</dbReference>
<feature type="transmembrane region" description="Helical" evidence="13">
    <location>
        <begin position="284"/>
        <end position="307"/>
    </location>
</feature>
<dbReference type="GO" id="GO:0016887">
    <property type="term" value="F:ATP hydrolysis activity"/>
    <property type="evidence" value="ECO:0007669"/>
    <property type="project" value="InterPro"/>
</dbReference>
<dbReference type="Gene3D" id="2.70.150.10">
    <property type="entry name" value="Calcium-transporting ATPase, cytoplasmic transduction domain A"/>
    <property type="match status" value="1"/>
</dbReference>
<dbReference type="InterPro" id="IPR001757">
    <property type="entry name" value="P_typ_ATPase"/>
</dbReference>
<feature type="domain" description="Cation-transporting P-type ATPase N-terminal" evidence="14">
    <location>
        <begin position="16"/>
        <end position="89"/>
    </location>
</feature>
<proteinExistence type="inferred from homology"/>
<keyword evidence="6" id="KW-0547">Nucleotide-binding</keyword>
<dbReference type="RefSeq" id="WP_077087583.1">
    <property type="nucleotide sequence ID" value="NZ_LT721901.1"/>
</dbReference>
<dbReference type="InterPro" id="IPR036412">
    <property type="entry name" value="HAD-like_sf"/>
</dbReference>
<evidence type="ECO:0000256" key="3">
    <source>
        <dbReference type="ARBA" id="ARBA00022475"/>
    </source>
</evidence>
<evidence type="ECO:0000256" key="6">
    <source>
        <dbReference type="ARBA" id="ARBA00022741"/>
    </source>
</evidence>
<evidence type="ECO:0000259" key="14">
    <source>
        <dbReference type="SMART" id="SM00831"/>
    </source>
</evidence>
<reference evidence="15 16" key="1">
    <citation type="submission" date="2017-01" db="EMBL/GenBank/DDBJ databases">
        <authorList>
            <consortium name="Urmite Genomes"/>
        </authorList>
    </citation>
    <scope>NUCLEOTIDE SEQUENCE [LARGE SCALE GENOMIC DNA]</scope>
    <source>
        <strain evidence="15 16">AB57</strain>
    </source>
</reference>
<dbReference type="InterPro" id="IPR059000">
    <property type="entry name" value="ATPase_P-type_domA"/>
</dbReference>
<dbReference type="PROSITE" id="PS00154">
    <property type="entry name" value="ATPASE_E1_E2"/>
    <property type="match status" value="1"/>
</dbReference>
<feature type="transmembrane region" description="Helical" evidence="13">
    <location>
        <begin position="880"/>
        <end position="899"/>
    </location>
</feature>
<dbReference type="PRINTS" id="PR00119">
    <property type="entry name" value="CATATPASE"/>
</dbReference>
<dbReference type="InterPro" id="IPR023299">
    <property type="entry name" value="ATPase_P-typ_cyto_dom_N"/>
</dbReference>
<feature type="transmembrane region" description="Helical" evidence="13">
    <location>
        <begin position="846"/>
        <end position="868"/>
    </location>
</feature>
<dbReference type="InterPro" id="IPR023298">
    <property type="entry name" value="ATPase_P-typ_TM_dom_sf"/>
</dbReference>
<dbReference type="AlphaFoldDB" id="A0A2U3NSF3"/>
<dbReference type="SMART" id="SM00831">
    <property type="entry name" value="Cation_ATPase_N"/>
    <property type="match status" value="1"/>
</dbReference>
<gene>
    <name evidence="15" type="ORF">MRAB57_2187</name>
</gene>
<dbReference type="InterPro" id="IPR023214">
    <property type="entry name" value="HAD_sf"/>
</dbReference>
<dbReference type="GO" id="GO:0005524">
    <property type="term" value="F:ATP binding"/>
    <property type="evidence" value="ECO:0007669"/>
    <property type="project" value="UniProtKB-KW"/>
</dbReference>
<evidence type="ECO:0000256" key="10">
    <source>
        <dbReference type="ARBA" id="ARBA00022989"/>
    </source>
</evidence>
<dbReference type="Pfam" id="PF00690">
    <property type="entry name" value="Cation_ATPase_N"/>
    <property type="match status" value="1"/>
</dbReference>
<feature type="transmembrane region" description="Helical" evidence="13">
    <location>
        <begin position="252"/>
        <end position="278"/>
    </location>
</feature>
<dbReference type="STRING" id="1841860.GCA_900157375_02190"/>
<keyword evidence="16" id="KW-1185">Reference proteome</keyword>